<comment type="caution">
    <text evidence="3">The sequence shown here is derived from an EMBL/GenBank/DDBJ whole genome shotgun (WGS) entry which is preliminary data.</text>
</comment>
<evidence type="ECO:0000313" key="3">
    <source>
        <dbReference type="EMBL" id="MFD2257645.1"/>
    </source>
</evidence>
<dbReference type="InterPro" id="IPR011933">
    <property type="entry name" value="Double_TM_dom"/>
</dbReference>
<dbReference type="Proteomes" id="UP001597375">
    <property type="component" value="Unassembled WGS sequence"/>
</dbReference>
<dbReference type="RefSeq" id="WP_386820971.1">
    <property type="nucleotide sequence ID" value="NZ_JBHUIT010000031.1"/>
</dbReference>
<dbReference type="NCBIfam" id="TIGR02226">
    <property type="entry name" value="two_anch"/>
    <property type="match status" value="1"/>
</dbReference>
<gene>
    <name evidence="3" type="ORF">ACFSSA_13260</name>
</gene>
<evidence type="ECO:0000259" key="2">
    <source>
        <dbReference type="Pfam" id="PF07584"/>
    </source>
</evidence>
<name>A0ABW5DAM1_9BACT</name>
<organism evidence="3 4">
    <name type="scientific">Luteolibacter algae</name>
    <dbReference type="NCBI Taxonomy" id="454151"/>
    <lineage>
        <taxon>Bacteria</taxon>
        <taxon>Pseudomonadati</taxon>
        <taxon>Verrucomicrobiota</taxon>
        <taxon>Verrucomicrobiia</taxon>
        <taxon>Verrucomicrobiales</taxon>
        <taxon>Verrucomicrobiaceae</taxon>
        <taxon>Luteolibacter</taxon>
    </lineage>
</organism>
<evidence type="ECO:0000313" key="4">
    <source>
        <dbReference type="Proteomes" id="UP001597375"/>
    </source>
</evidence>
<keyword evidence="1" id="KW-0472">Membrane</keyword>
<sequence>MTFLSPFLLWFLVAASIPVLIHLLNKRRHKTVQWAAMQFLLKATRESRGKKKLRHILILTCRALGIAALVIAASRPVVSGLLGWGAGSIDTVILVLDRSASMELRANDGQAAKRDLVLQKVRDAMEDLGNPRLILIDSATGKAQEIPSPDVLAEISATAPTDSSADFPALMSAAVEYLSTSSGRAEIWLASDLQSSNWYPEDDRWAAVRAGLQALPQSPSVRVLSLTGNTAPNVAFRLLGSRRTTEALVLDLELLRSEESRGALSLPLSISLNGARSSETVNLPAQSLRFQKRIPIPESKDTGYGWLSIPADGNSRDNTVFFAFGPARPLKSLIVSSAGEAAGYLSLSAAPPGFEKQTAEIIDPARFAATAITDVSMIFWAAPLPDGKNADILANFLSSGGQVVCLPAAESGTSREFLGMKWEPTTLAKAGKFYILQDWNKTDGPLRDGLDGTPIPAERLRAIKRAIPAGDATPLARWEDGEAFLTRKIVDRGTLWFLGSIPDYTWSNLGDADVLLPVSQRILAQGASRFDSSFLDTVGSPSAKPQAGEARSRVDDFSTSNSLHEAGVFRIGNHLTAINRPLEEDDLQIISKDSLDTVLEGTNYRLLDQAGKSGDPSLSTDMWRFFLIAVLFFLIGEAILCLPKKQKAQVQVTKPTFGPAS</sequence>
<reference evidence="4" key="1">
    <citation type="journal article" date="2019" name="Int. J. Syst. Evol. Microbiol.">
        <title>The Global Catalogue of Microorganisms (GCM) 10K type strain sequencing project: providing services to taxonomists for standard genome sequencing and annotation.</title>
        <authorList>
            <consortium name="The Broad Institute Genomics Platform"/>
            <consortium name="The Broad Institute Genome Sequencing Center for Infectious Disease"/>
            <person name="Wu L."/>
            <person name="Ma J."/>
        </authorList>
    </citation>
    <scope>NUCLEOTIDE SEQUENCE [LARGE SCALE GENOMIC DNA]</scope>
    <source>
        <strain evidence="4">CGMCC 4.7106</strain>
    </source>
</reference>
<dbReference type="PANTHER" id="PTHR37464:SF1">
    <property type="entry name" value="BLL2463 PROTEIN"/>
    <property type="match status" value="1"/>
</dbReference>
<feature type="domain" description="Aerotolerance regulator N-terminal" evidence="2">
    <location>
        <begin position="1"/>
        <end position="76"/>
    </location>
</feature>
<dbReference type="InterPro" id="IPR024163">
    <property type="entry name" value="Aerotolerance_reg_N"/>
</dbReference>
<keyword evidence="1" id="KW-1133">Transmembrane helix</keyword>
<feature type="transmembrane region" description="Helical" evidence="1">
    <location>
        <begin position="622"/>
        <end position="642"/>
    </location>
</feature>
<accession>A0ABW5DAM1</accession>
<protein>
    <submittedName>
        <fullName evidence="3">BatA and WFA domain-containing protein</fullName>
    </submittedName>
</protein>
<feature type="transmembrane region" description="Helical" evidence="1">
    <location>
        <begin position="6"/>
        <end position="24"/>
    </location>
</feature>
<keyword evidence="1" id="KW-0812">Transmembrane</keyword>
<proteinExistence type="predicted"/>
<evidence type="ECO:0000256" key="1">
    <source>
        <dbReference type="SAM" id="Phobius"/>
    </source>
</evidence>
<feature type="transmembrane region" description="Helical" evidence="1">
    <location>
        <begin position="55"/>
        <end position="73"/>
    </location>
</feature>
<dbReference type="PANTHER" id="PTHR37464">
    <property type="entry name" value="BLL2463 PROTEIN"/>
    <property type="match status" value="1"/>
</dbReference>
<keyword evidence="4" id="KW-1185">Reference proteome</keyword>
<dbReference type="EMBL" id="JBHUIT010000031">
    <property type="protein sequence ID" value="MFD2257645.1"/>
    <property type="molecule type" value="Genomic_DNA"/>
</dbReference>
<dbReference type="Pfam" id="PF07584">
    <property type="entry name" value="BatA"/>
    <property type="match status" value="1"/>
</dbReference>